<evidence type="ECO:0000256" key="1">
    <source>
        <dbReference type="SAM" id="MobiDB-lite"/>
    </source>
</evidence>
<dbReference type="Proteomes" id="UP000317365">
    <property type="component" value="Chromosome"/>
</dbReference>
<gene>
    <name evidence="2" type="ORF">EXZ61_01705</name>
</gene>
<dbReference type="AlphaFoldDB" id="A0A515EK09"/>
<feature type="compositionally biased region" description="Gly residues" evidence="1">
    <location>
        <begin position="15"/>
        <end position="44"/>
    </location>
</feature>
<evidence type="ECO:0000313" key="2">
    <source>
        <dbReference type="EMBL" id="QDL52986.1"/>
    </source>
</evidence>
<protein>
    <submittedName>
        <fullName evidence="2">Uncharacterized protein</fullName>
    </submittedName>
</protein>
<evidence type="ECO:0000313" key="3">
    <source>
        <dbReference type="Proteomes" id="UP000317365"/>
    </source>
</evidence>
<dbReference type="KEGG" id="rhg:EXZ61_01705"/>
<feature type="compositionally biased region" description="Basic residues" evidence="1">
    <location>
        <begin position="90"/>
        <end position="99"/>
    </location>
</feature>
<feature type="region of interest" description="Disordered" evidence="1">
    <location>
        <begin position="1"/>
        <end position="107"/>
    </location>
</feature>
<sequence>MSNLWAKLPALPLGARGGGGATLGGPGRSGGGPSRSGPGGGGRPSRGKGLSPGAGLAPWGGRPANSSTKARKASRSPRSHCMLGSWAARRSTKPRKRVRCSSSRACR</sequence>
<reference evidence="3" key="1">
    <citation type="submission" date="2019-02" db="EMBL/GenBank/DDBJ databases">
        <title>Complete genome sequence of Rhodoferax sp. Gr-4.</title>
        <authorList>
            <person name="Jin L."/>
        </authorList>
    </citation>
    <scope>NUCLEOTIDE SEQUENCE [LARGE SCALE GENOMIC DNA]</scope>
    <source>
        <strain evidence="3">Gr-4</strain>
    </source>
</reference>
<organism evidence="2 3">
    <name type="scientific">Rhodoferax aquaticus</name>
    <dbReference type="NCBI Taxonomy" id="2527691"/>
    <lineage>
        <taxon>Bacteria</taxon>
        <taxon>Pseudomonadati</taxon>
        <taxon>Pseudomonadota</taxon>
        <taxon>Betaproteobacteria</taxon>
        <taxon>Burkholderiales</taxon>
        <taxon>Comamonadaceae</taxon>
        <taxon>Rhodoferax</taxon>
    </lineage>
</organism>
<feature type="compositionally biased region" description="Basic residues" evidence="1">
    <location>
        <begin position="69"/>
        <end position="78"/>
    </location>
</feature>
<dbReference type="EMBL" id="CP036282">
    <property type="protein sequence ID" value="QDL52986.1"/>
    <property type="molecule type" value="Genomic_DNA"/>
</dbReference>
<name>A0A515EK09_9BURK</name>
<accession>A0A515EK09</accession>
<reference evidence="3" key="2">
    <citation type="journal article" date="2020" name="Int. J. Syst. Evol. Microbiol.">
        <title>Genomic insights into a novel species Rhodoferax aquaticus sp. nov., isolated from freshwater.</title>
        <authorList>
            <person name="Li T."/>
            <person name="Zhuo Y."/>
            <person name="Jin C.Z."/>
            <person name="Wu X."/>
            <person name="Ko S.R."/>
            <person name="Jin F.J."/>
            <person name="Ahn C.Y."/>
            <person name="Oh H.M."/>
            <person name="Lee H.G."/>
            <person name="Jin L."/>
        </authorList>
    </citation>
    <scope>NUCLEOTIDE SEQUENCE [LARGE SCALE GENOMIC DNA]</scope>
    <source>
        <strain evidence="3">Gr-4</strain>
    </source>
</reference>
<keyword evidence="3" id="KW-1185">Reference proteome</keyword>
<proteinExistence type="predicted"/>